<keyword evidence="1" id="KW-1133">Transmembrane helix</keyword>
<gene>
    <name evidence="2" type="ORF">HDA39_004522</name>
</gene>
<feature type="transmembrane region" description="Helical" evidence="1">
    <location>
        <begin position="82"/>
        <end position="102"/>
    </location>
</feature>
<evidence type="ECO:0000256" key="1">
    <source>
        <dbReference type="SAM" id="Phobius"/>
    </source>
</evidence>
<keyword evidence="1" id="KW-0812">Transmembrane</keyword>
<name>A0A7W9J918_9ACTN</name>
<accession>A0A7W9J918</accession>
<dbReference type="AlphaFoldDB" id="A0A7W9J918"/>
<sequence>MTKLLLSIHVIAAILAIGPVAVAASRFPAATRRLLADDGAEREVAELRTLHKICRIYAVVGIVVPAFGLATAQSLDVLGDPWLIISIALTAIAAAVLVLLVLPGQERVLTTTPDEKTPARLAMHAGLFNLLWATVTVLMITRPGSTTGV</sequence>
<feature type="transmembrane region" description="Helical" evidence="1">
    <location>
        <begin position="122"/>
        <end position="141"/>
    </location>
</feature>
<evidence type="ECO:0000313" key="2">
    <source>
        <dbReference type="EMBL" id="MBB5837788.1"/>
    </source>
</evidence>
<dbReference type="RefSeq" id="WP_184798071.1">
    <property type="nucleotide sequence ID" value="NZ_JACHMY010000001.1"/>
</dbReference>
<evidence type="ECO:0000313" key="3">
    <source>
        <dbReference type="Proteomes" id="UP000549971"/>
    </source>
</evidence>
<dbReference type="EMBL" id="JACHMY010000001">
    <property type="protein sequence ID" value="MBB5837788.1"/>
    <property type="molecule type" value="Genomic_DNA"/>
</dbReference>
<keyword evidence="3" id="KW-1185">Reference proteome</keyword>
<keyword evidence="1" id="KW-0472">Membrane</keyword>
<protein>
    <submittedName>
        <fullName evidence="2">Putative membrane protein</fullName>
    </submittedName>
</protein>
<feature type="transmembrane region" description="Helical" evidence="1">
    <location>
        <begin position="56"/>
        <end position="75"/>
    </location>
</feature>
<comment type="caution">
    <text evidence="2">The sequence shown here is derived from an EMBL/GenBank/DDBJ whole genome shotgun (WGS) entry which is preliminary data.</text>
</comment>
<dbReference type="Proteomes" id="UP000549971">
    <property type="component" value="Unassembled WGS sequence"/>
</dbReference>
<proteinExistence type="predicted"/>
<organism evidence="2 3">
    <name type="scientific">Kribbella italica</name>
    <dbReference type="NCBI Taxonomy" id="1540520"/>
    <lineage>
        <taxon>Bacteria</taxon>
        <taxon>Bacillati</taxon>
        <taxon>Actinomycetota</taxon>
        <taxon>Actinomycetes</taxon>
        <taxon>Propionibacteriales</taxon>
        <taxon>Kribbellaceae</taxon>
        <taxon>Kribbella</taxon>
    </lineage>
</organism>
<reference evidence="2 3" key="1">
    <citation type="submission" date="2020-08" db="EMBL/GenBank/DDBJ databases">
        <title>Sequencing the genomes of 1000 actinobacteria strains.</title>
        <authorList>
            <person name="Klenk H.-P."/>
        </authorList>
    </citation>
    <scope>NUCLEOTIDE SEQUENCE [LARGE SCALE GENOMIC DNA]</scope>
    <source>
        <strain evidence="2 3">DSM 28967</strain>
    </source>
</reference>